<dbReference type="SUPFAM" id="SSF52540">
    <property type="entry name" value="P-loop containing nucleoside triphosphate hydrolases"/>
    <property type="match status" value="1"/>
</dbReference>
<evidence type="ECO:0000259" key="3">
    <source>
        <dbReference type="Pfam" id="PF00437"/>
    </source>
</evidence>
<reference evidence="5" key="1">
    <citation type="submission" date="2023-05" db="EMBL/GenBank/DDBJ databases">
        <title>Draft genome of Pseudofrankia sp. BMG5.37.</title>
        <authorList>
            <person name="Gtari M."/>
            <person name="Ghodhbane F."/>
            <person name="Sbissi I."/>
        </authorList>
    </citation>
    <scope>NUCLEOTIDE SEQUENCE [LARGE SCALE GENOMIC DNA]</scope>
    <source>
        <strain evidence="5">BMG 814</strain>
    </source>
</reference>
<feature type="region of interest" description="Disordered" evidence="2">
    <location>
        <begin position="1"/>
        <end position="63"/>
    </location>
</feature>
<comment type="similarity">
    <text evidence="1">Belongs to the GSP E family.</text>
</comment>
<dbReference type="RefSeq" id="WP_306001938.1">
    <property type="nucleotide sequence ID" value="NZ_JASNFN010000049.1"/>
</dbReference>
<keyword evidence="5" id="KW-1185">Reference proteome</keyword>
<dbReference type="PANTHER" id="PTHR30486:SF15">
    <property type="entry name" value="TYPE II_IV SECRETION SYSTEM ATPASE"/>
    <property type="match status" value="1"/>
</dbReference>
<dbReference type="InterPro" id="IPR050921">
    <property type="entry name" value="T4SS_GSP_E_ATPase"/>
</dbReference>
<dbReference type="EMBL" id="JASNFN010000049">
    <property type="protein sequence ID" value="MDP5185438.1"/>
    <property type="molecule type" value="Genomic_DNA"/>
</dbReference>
<accession>A0ABT9IIM6</accession>
<evidence type="ECO:0000256" key="2">
    <source>
        <dbReference type="SAM" id="MobiDB-lite"/>
    </source>
</evidence>
<dbReference type="Pfam" id="PF00437">
    <property type="entry name" value="T2SSE"/>
    <property type="match status" value="1"/>
</dbReference>
<feature type="domain" description="Bacterial type II secretion system protein E" evidence="3">
    <location>
        <begin position="133"/>
        <end position="414"/>
    </location>
</feature>
<evidence type="ECO:0000256" key="1">
    <source>
        <dbReference type="ARBA" id="ARBA00006611"/>
    </source>
</evidence>
<dbReference type="InterPro" id="IPR027417">
    <property type="entry name" value="P-loop_NTPase"/>
</dbReference>
<feature type="compositionally biased region" description="Low complexity" evidence="2">
    <location>
        <begin position="16"/>
        <end position="63"/>
    </location>
</feature>
<dbReference type="Gene3D" id="3.40.50.300">
    <property type="entry name" value="P-loop containing nucleotide triphosphate hydrolases"/>
    <property type="match status" value="1"/>
</dbReference>
<dbReference type="InterPro" id="IPR001482">
    <property type="entry name" value="T2SS/T4SS_dom"/>
</dbReference>
<proteinExistence type="inferred from homology"/>
<comment type="caution">
    <text evidence="4">The sequence shown here is derived from an EMBL/GenBank/DDBJ whole genome shotgun (WGS) entry which is preliminary data.</text>
</comment>
<gene>
    <name evidence="4" type="ORF">QOZ88_22625</name>
</gene>
<name>A0ABT9IIM6_9ACTN</name>
<dbReference type="Gene3D" id="3.30.450.380">
    <property type="match status" value="1"/>
</dbReference>
<protein>
    <submittedName>
        <fullName evidence="4">CpaF family protein</fullName>
    </submittedName>
</protein>
<dbReference type="CDD" id="cd01130">
    <property type="entry name" value="VirB11-like_ATPase"/>
    <property type="match status" value="1"/>
</dbReference>
<sequence>MNLAQRLQAARGGEGAAPASEQPAPAVAQASVPARAVPPAAPAATRTLPKPRPAASAALAPPTDALARLKDRVGKALFERMGSRMNDPSMAEDALRAVVLKELDEVVEEENVPLSTEERQRLTAELADDVLGYGPLQRLLDDAAVSEIMVNGPDAIYVERSGRLERTATRFTSEEHLRRVIDRIVSRVGRRIDESSPLVDARLADGSRVNAVIPPLAFSGSTLTIRKFSKDPFTVEDLINFGTLSPEMAELLDACVQARLNVIVSGGTGTGKTTLLNVLSSFIPEGERIVTIEDAVELQLQQDHVVRLESRPPNIEGKGAITIRDLVRNSLRMRPDRIVVGECRGGESLDMLQAMNTGHDGSLSTVHANTPRDAVARLETLVLMAGMDLPLRAIREQIASAVDLVVQITRLRDGSRRVTHVTEVQGMEGETVTLQDAFLFDYSAGVDAHGRFLGKPVPTGVRPRFTDRFDDLGITLSPRVFGAVEPAAPRRW</sequence>
<evidence type="ECO:0000313" key="5">
    <source>
        <dbReference type="Proteomes" id="UP001233673"/>
    </source>
</evidence>
<organism evidence="4 5">
    <name type="scientific">Blastococcus carthaginiensis</name>
    <dbReference type="NCBI Taxonomy" id="3050034"/>
    <lineage>
        <taxon>Bacteria</taxon>
        <taxon>Bacillati</taxon>
        <taxon>Actinomycetota</taxon>
        <taxon>Actinomycetes</taxon>
        <taxon>Geodermatophilales</taxon>
        <taxon>Geodermatophilaceae</taxon>
        <taxon>Blastococcus</taxon>
    </lineage>
</organism>
<evidence type="ECO:0000313" key="4">
    <source>
        <dbReference type="EMBL" id="MDP5185438.1"/>
    </source>
</evidence>
<dbReference type="PANTHER" id="PTHR30486">
    <property type="entry name" value="TWITCHING MOTILITY PROTEIN PILT"/>
    <property type="match status" value="1"/>
</dbReference>
<dbReference type="Proteomes" id="UP001233673">
    <property type="component" value="Unassembled WGS sequence"/>
</dbReference>